<name>A0A0B5D5K8_9CORY</name>
<dbReference type="EMBL" id="CP005286">
    <property type="protein sequence ID" value="AJE34295.1"/>
    <property type="molecule type" value="Genomic_DNA"/>
</dbReference>
<organism evidence="1 2">
    <name type="scientific">Corynebacterium humireducens NBRC 106098 = DSM 45392</name>
    <dbReference type="NCBI Taxonomy" id="1223515"/>
    <lineage>
        <taxon>Bacteria</taxon>
        <taxon>Bacillati</taxon>
        <taxon>Actinomycetota</taxon>
        <taxon>Actinomycetes</taxon>
        <taxon>Mycobacteriales</taxon>
        <taxon>Corynebacteriaceae</taxon>
        <taxon>Corynebacterium</taxon>
    </lineage>
</organism>
<sequence length="211" mass="24066">MGIFEAIRKGRAKTKAEIQAAKVRARSEAKQEAKLQLKREQLLQKFEKDLLKEERKGLKAKRKHERRMAENTLEQLRAGRLNAATFKRYAGLARVALPVMLPLIYRAVTAGREQVVDARARKLGVSADELARFSGHGADLKARIDGISRTLNRDHLPTGFIRDVEDRLAELHTATDNAEFMTPEQRRRAHATISRDIDAVTQEIQERLRRP</sequence>
<accession>A0A0B5D5K8</accession>
<keyword evidence="2" id="KW-1185">Reference proteome</keyword>
<dbReference type="RefSeq" id="WP_040086995.1">
    <property type="nucleotide sequence ID" value="NZ_BCSU01000013.1"/>
</dbReference>
<dbReference type="InterPro" id="IPR045522">
    <property type="entry name" value="DUF6474"/>
</dbReference>
<dbReference type="STRING" id="1223515.B842_12250"/>
<dbReference type="AlphaFoldDB" id="A0A0B5D5K8"/>
<dbReference type="Proteomes" id="UP000031524">
    <property type="component" value="Chromosome"/>
</dbReference>
<dbReference type="Pfam" id="PF20079">
    <property type="entry name" value="DUF6474"/>
    <property type="match status" value="1"/>
</dbReference>
<evidence type="ECO:0000313" key="1">
    <source>
        <dbReference type="EMBL" id="AJE34295.1"/>
    </source>
</evidence>
<proteinExistence type="predicted"/>
<evidence type="ECO:0000313" key="2">
    <source>
        <dbReference type="Proteomes" id="UP000031524"/>
    </source>
</evidence>
<protein>
    <submittedName>
        <fullName evidence="1">Uncharacterized protein</fullName>
    </submittedName>
</protein>
<gene>
    <name evidence="1" type="ORF">B842_12250</name>
</gene>
<dbReference type="OrthoDB" id="4424402at2"/>
<dbReference type="HOGENOM" id="CLU_093777_0_0_11"/>
<dbReference type="KEGG" id="chm:B842_12250"/>
<reference evidence="1 2" key="1">
    <citation type="submission" date="2013-04" db="EMBL/GenBank/DDBJ databases">
        <title>Complete genome sequence of Corynebacterium humireducens DSM 45392(T), isolated from a wastewater-fed microbial fuel cell.</title>
        <authorList>
            <person name="Ruckert C."/>
            <person name="Albersmeier A."/>
            <person name="Kalinowski J."/>
        </authorList>
    </citation>
    <scope>NUCLEOTIDE SEQUENCE [LARGE SCALE GENOMIC DNA]</scope>
    <source>
        <strain evidence="2">MFC-5</strain>
    </source>
</reference>